<dbReference type="SUPFAM" id="SSF55298">
    <property type="entry name" value="YjgF-like"/>
    <property type="match status" value="1"/>
</dbReference>
<dbReference type="GO" id="GO:0016491">
    <property type="term" value="F:oxidoreductase activity"/>
    <property type="evidence" value="ECO:0007669"/>
    <property type="project" value="UniProtKB-KW"/>
</dbReference>
<reference evidence="5" key="1">
    <citation type="journal article" date="2014" name="Nat. Commun.">
        <title>Genomic adaptations of the halophilic Dead Sea filamentous fungus Eurotium rubrum.</title>
        <authorList>
            <person name="Kis-Papo T."/>
            <person name="Weig A.R."/>
            <person name="Riley R."/>
            <person name="Persoh D."/>
            <person name="Salamov A."/>
            <person name="Sun H."/>
            <person name="Lipzen A."/>
            <person name="Wasser S.P."/>
            <person name="Rambold G."/>
            <person name="Grigoriev I.V."/>
            <person name="Nevo E."/>
        </authorList>
    </citation>
    <scope>NUCLEOTIDE SEQUENCE [LARGE SCALE GENOMIC DNA]</scope>
    <source>
        <strain evidence="5">CBS 135680</strain>
    </source>
</reference>
<evidence type="ECO:0000313" key="5">
    <source>
        <dbReference type="Proteomes" id="UP000019804"/>
    </source>
</evidence>
<dbReference type="Pfam" id="PF00890">
    <property type="entry name" value="FAD_binding_2"/>
    <property type="match status" value="1"/>
</dbReference>
<dbReference type="InterPro" id="IPR006175">
    <property type="entry name" value="YjgF/YER057c/UK114"/>
</dbReference>
<dbReference type="InterPro" id="IPR050703">
    <property type="entry name" value="Flavin_MAO"/>
</dbReference>
<dbReference type="Gene3D" id="3.50.50.60">
    <property type="entry name" value="FAD/NAD(P)-binding domain"/>
    <property type="match status" value="1"/>
</dbReference>
<dbReference type="RefSeq" id="XP_040635908.1">
    <property type="nucleotide sequence ID" value="XM_040780375.1"/>
</dbReference>
<dbReference type="EMBL" id="KK088438">
    <property type="protein sequence ID" value="EYE92220.1"/>
    <property type="molecule type" value="Genomic_DNA"/>
</dbReference>
<dbReference type="OrthoDB" id="5046242at2759"/>
<evidence type="ECO:0000313" key="4">
    <source>
        <dbReference type="EMBL" id="EYE92220.1"/>
    </source>
</evidence>
<dbReference type="Pfam" id="PF01042">
    <property type="entry name" value="Ribonuc_L-PSP"/>
    <property type="match status" value="1"/>
</dbReference>
<dbReference type="HOGENOM" id="CLU_1434173_0_0_1"/>
<dbReference type="Gene3D" id="3.30.1330.40">
    <property type="entry name" value="RutC-like"/>
    <property type="match status" value="1"/>
</dbReference>
<organism evidence="4 5">
    <name type="scientific">Aspergillus ruber (strain CBS 135680)</name>
    <dbReference type="NCBI Taxonomy" id="1388766"/>
    <lineage>
        <taxon>Eukaryota</taxon>
        <taxon>Fungi</taxon>
        <taxon>Dikarya</taxon>
        <taxon>Ascomycota</taxon>
        <taxon>Pezizomycotina</taxon>
        <taxon>Eurotiomycetes</taxon>
        <taxon>Eurotiomycetidae</taxon>
        <taxon>Eurotiales</taxon>
        <taxon>Aspergillaceae</taxon>
        <taxon>Aspergillus</taxon>
        <taxon>Aspergillus subgen. Aspergillus</taxon>
    </lineage>
</organism>
<evidence type="ECO:0000259" key="3">
    <source>
        <dbReference type="Pfam" id="PF00890"/>
    </source>
</evidence>
<dbReference type="SUPFAM" id="SSF51905">
    <property type="entry name" value="FAD/NAD(P)-binding domain"/>
    <property type="match status" value="1"/>
</dbReference>
<keyword evidence="2" id="KW-0560">Oxidoreductase</keyword>
<evidence type="ECO:0000256" key="2">
    <source>
        <dbReference type="ARBA" id="ARBA00023002"/>
    </source>
</evidence>
<feature type="domain" description="FAD-dependent oxidoreductase 2 FAD-binding" evidence="3">
    <location>
        <begin position="134"/>
        <end position="171"/>
    </location>
</feature>
<dbReference type="InterPro" id="IPR036188">
    <property type="entry name" value="FAD/NAD-bd_sf"/>
</dbReference>
<accession>A0A017S7R3</accession>
<dbReference type="InterPro" id="IPR003953">
    <property type="entry name" value="FAD-dep_OxRdtase_2_FAD-bd"/>
</dbReference>
<dbReference type="Proteomes" id="UP000019804">
    <property type="component" value="Unassembled WGS sequence"/>
</dbReference>
<dbReference type="InterPro" id="IPR035959">
    <property type="entry name" value="RutC-like_sf"/>
</dbReference>
<evidence type="ECO:0000256" key="1">
    <source>
        <dbReference type="ARBA" id="ARBA00022630"/>
    </source>
</evidence>
<keyword evidence="5" id="KW-1185">Reference proteome</keyword>
<sequence length="189" mass="20316">MPKIIETVGLANTISGYYAPAAVSPTSKLIHVAGQPGGTKSGVVPDDYESQIHLALLNLRKIIIAAGSSTEHILKLNLFIVGHDRFLNGYWPAITLVPVTELAVPLWLFEIDAVVALTEPSLPPSLPSVNETRDVIVIGAGLAGLSAAHDVLRVVLSCIVLEARDRVGGKTWSTPLRFPPPFYRSSYRT</sequence>
<keyword evidence="1" id="KW-0285">Flavoprotein</keyword>
<dbReference type="AlphaFoldDB" id="A0A017S7R3"/>
<dbReference type="PANTHER" id="PTHR43563">
    <property type="entry name" value="AMINE OXIDASE"/>
    <property type="match status" value="1"/>
</dbReference>
<gene>
    <name evidence="4" type="ORF">EURHEDRAFT_405336</name>
</gene>
<dbReference type="STRING" id="1388766.A0A017S7R3"/>
<proteinExistence type="predicted"/>
<dbReference type="PANTHER" id="PTHR43563:SF14">
    <property type="entry name" value="AMINE OXIDASE"/>
    <property type="match status" value="1"/>
</dbReference>
<protein>
    <submittedName>
        <fullName evidence="4">YjgF-like protein</fullName>
    </submittedName>
</protein>
<dbReference type="GeneID" id="63695499"/>
<name>A0A017S7R3_ASPRC</name>